<protein>
    <submittedName>
        <fullName evidence="1">Uncharacterized protein</fullName>
    </submittedName>
</protein>
<dbReference type="OrthoDB" id="6191426at2"/>
<dbReference type="STRING" id="295108.HT99x_03207"/>
<accession>A0A0Q9Y950</accession>
<keyword evidence="3" id="KW-1185">Reference proteome</keyword>
<dbReference type="Proteomes" id="UP000051497">
    <property type="component" value="Unassembled WGS sequence"/>
</dbReference>
<dbReference type="EMBL" id="LKAJ01000032">
    <property type="protein sequence ID" value="KRG17327.1"/>
    <property type="molecule type" value="Genomic_DNA"/>
</dbReference>
<sequence length="365" mass="40228">MSSLLEELQSFTMAVFDNPQMITDEAVRESGKEVLGEIKAKGFVVRKHLLDKQARNVFVTIQASAERKAVDDVAKATGTTTAEATQTSSSSSSVPSSSTAIAEDKVIRKAYVELQTVSEKVIVDRLNAVKDLGRIAKSIWIIHTPMIATPCVTDGTPTPKLVAEEIIKDDARRNLTLSRAAIIRDYLAAGGVLITAYDGAQREEKLAEDGTVVSSGRTKVQIEIFEKLKEQFPTQIIDFPMDLKTRQAKLGLNAAVYPDEMIGATYLIEDTYGQRFEMTNQGVQAIQPRDDAQWGVWMQNRSHPVLEVSKRMAKVCGFLQNAGLNQVLAEHALKHNINQDDFAPLLNRYFSLEIDAEKGIGCGIQ</sequence>
<evidence type="ECO:0000313" key="3">
    <source>
        <dbReference type="Proteomes" id="UP000051497"/>
    </source>
</evidence>
<comment type="caution">
    <text evidence="1">The sequence shown here is derived from an EMBL/GenBank/DDBJ whole genome shotgun (WGS) entry which is preliminary data.</text>
</comment>
<gene>
    <name evidence="2" type="ORF">HT99x_000855</name>
    <name evidence="1" type="ORF">HT99x_03207</name>
</gene>
<evidence type="ECO:0000313" key="2">
    <source>
        <dbReference type="EMBL" id="MCS5709967.1"/>
    </source>
</evidence>
<name>A0A0Q9Y950_9GAMM</name>
<evidence type="ECO:0000313" key="1">
    <source>
        <dbReference type="EMBL" id="KRG17327.1"/>
    </source>
</evidence>
<reference evidence="2" key="2">
    <citation type="journal article" date="2016" name="Genome Announc.">
        <title>Draft Genome Sequences of Two Novel Amoeba-Resistant Intranuclear Bacteria, 'Candidatus Berkiella cookevillensis' and 'Candidatus Berkiella aquae'.</title>
        <authorList>
            <person name="Mehari Y.T."/>
            <person name="Arivett B.A."/>
            <person name="Farone A.L."/>
            <person name="Gunderson J.H."/>
            <person name="Farone M.B."/>
        </authorList>
    </citation>
    <scope>NUCLEOTIDE SEQUENCE</scope>
    <source>
        <strain evidence="2">HT99</strain>
    </source>
</reference>
<proteinExistence type="predicted"/>
<organism evidence="1">
    <name type="scientific">Candidatus Berkiella aquae</name>
    <dbReference type="NCBI Taxonomy" id="295108"/>
    <lineage>
        <taxon>Bacteria</taxon>
        <taxon>Pseudomonadati</taxon>
        <taxon>Pseudomonadota</taxon>
        <taxon>Gammaproteobacteria</taxon>
        <taxon>Candidatus Berkiellales</taxon>
        <taxon>Candidatus Berkiellaceae</taxon>
        <taxon>Candidatus Berkiella</taxon>
    </lineage>
</organism>
<reference evidence="2" key="3">
    <citation type="submission" date="2021-06" db="EMBL/GenBank/DDBJ databases">
        <title>Genomic Description and Analysis of Intracellular Bacteria, Candidatus Berkiella cookevillensis and Candidatus Berkiella aquae.</title>
        <authorList>
            <person name="Kidane D.T."/>
            <person name="Mehari Y.T."/>
            <person name="Rice F.C."/>
            <person name="Arivett B.A."/>
            <person name="Farone A.L."/>
            <person name="Berk S.G."/>
            <person name="Farone M.B."/>
        </authorList>
    </citation>
    <scope>NUCLEOTIDE SEQUENCE</scope>
    <source>
        <strain evidence="2">HT99</strain>
    </source>
</reference>
<dbReference type="EMBL" id="LKAJ02000001">
    <property type="protein sequence ID" value="MCS5709967.1"/>
    <property type="molecule type" value="Genomic_DNA"/>
</dbReference>
<dbReference type="AlphaFoldDB" id="A0A0Q9Y950"/>
<dbReference type="RefSeq" id="WP_075067787.1">
    <property type="nucleotide sequence ID" value="NZ_LKAJ02000001.1"/>
</dbReference>
<reference evidence="1" key="1">
    <citation type="submission" date="2015-09" db="EMBL/GenBank/DDBJ databases">
        <title>Draft Genome Sequences of Two Novel Amoeba-resistant Intranuclear Bacteria, Candidatus Berkiella cookevillensis and Candidatus Berkiella aquae.</title>
        <authorList>
            <person name="Mehari Y.T."/>
            <person name="Arivett B.A."/>
            <person name="Farone A.L."/>
            <person name="Gunderson J.H."/>
            <person name="Farone M.B."/>
        </authorList>
    </citation>
    <scope>NUCLEOTIDE SEQUENCE [LARGE SCALE GENOMIC DNA]</scope>
    <source>
        <strain evidence="1">HT99</strain>
    </source>
</reference>